<evidence type="ECO:0000313" key="2">
    <source>
        <dbReference type="EMBL" id="GAG39207.1"/>
    </source>
</evidence>
<dbReference type="Gene3D" id="1.20.1250.20">
    <property type="entry name" value="MFS general substrate transporter like domains"/>
    <property type="match status" value="1"/>
</dbReference>
<sequence length="191" mass="20762">PGAYYIPVLIAHILSAAFMAGALLSQFNIMIKLSPQEGRSVYLALFAAITGMVGASAPIIGGVLSKAMQNISFQLFTYEVTNLQIIFIISAILQAVTMLFIIRVREPAASTPVAVIMQLKNDLNPQAGISGGTDFIMLELKRGEGLLKKIDKATDKLADKSHQKIEGVLDKGEKIVKKPFKKIIDFLKDND</sequence>
<dbReference type="SUPFAM" id="SSF103473">
    <property type="entry name" value="MFS general substrate transporter"/>
    <property type="match status" value="1"/>
</dbReference>
<feature type="transmembrane region" description="Helical" evidence="1">
    <location>
        <begin position="41"/>
        <end position="63"/>
    </location>
</feature>
<protein>
    <recommendedName>
        <fullName evidence="3">Major facilitator superfamily (MFS) profile domain-containing protein</fullName>
    </recommendedName>
</protein>
<name>X0XVD8_9ZZZZ</name>
<feature type="non-terminal residue" evidence="2">
    <location>
        <position position="1"/>
    </location>
</feature>
<organism evidence="2">
    <name type="scientific">marine sediment metagenome</name>
    <dbReference type="NCBI Taxonomy" id="412755"/>
    <lineage>
        <taxon>unclassified sequences</taxon>
        <taxon>metagenomes</taxon>
        <taxon>ecological metagenomes</taxon>
    </lineage>
</organism>
<keyword evidence="1" id="KW-1133">Transmembrane helix</keyword>
<dbReference type="AlphaFoldDB" id="X0XVD8"/>
<keyword evidence="1" id="KW-0472">Membrane</keyword>
<evidence type="ECO:0000256" key="1">
    <source>
        <dbReference type="SAM" id="Phobius"/>
    </source>
</evidence>
<dbReference type="InterPro" id="IPR036259">
    <property type="entry name" value="MFS_trans_sf"/>
</dbReference>
<gene>
    <name evidence="2" type="ORF">S01H1_67514</name>
</gene>
<feature type="transmembrane region" description="Helical" evidence="1">
    <location>
        <begin position="83"/>
        <end position="102"/>
    </location>
</feature>
<evidence type="ECO:0008006" key="3">
    <source>
        <dbReference type="Google" id="ProtNLM"/>
    </source>
</evidence>
<comment type="caution">
    <text evidence="2">The sequence shown here is derived from an EMBL/GenBank/DDBJ whole genome shotgun (WGS) entry which is preliminary data.</text>
</comment>
<keyword evidence="1" id="KW-0812">Transmembrane</keyword>
<feature type="transmembrane region" description="Helical" evidence="1">
    <location>
        <begin position="6"/>
        <end position="29"/>
    </location>
</feature>
<proteinExistence type="predicted"/>
<dbReference type="EMBL" id="BARS01044720">
    <property type="protein sequence ID" value="GAG39207.1"/>
    <property type="molecule type" value="Genomic_DNA"/>
</dbReference>
<reference evidence="2" key="1">
    <citation type="journal article" date="2014" name="Front. Microbiol.">
        <title>High frequency of phylogenetically diverse reductive dehalogenase-homologous genes in deep subseafloor sedimentary metagenomes.</title>
        <authorList>
            <person name="Kawai M."/>
            <person name="Futagami T."/>
            <person name="Toyoda A."/>
            <person name="Takaki Y."/>
            <person name="Nishi S."/>
            <person name="Hori S."/>
            <person name="Arai W."/>
            <person name="Tsubouchi T."/>
            <person name="Morono Y."/>
            <person name="Uchiyama I."/>
            <person name="Ito T."/>
            <person name="Fujiyama A."/>
            <person name="Inagaki F."/>
            <person name="Takami H."/>
        </authorList>
    </citation>
    <scope>NUCLEOTIDE SEQUENCE</scope>
    <source>
        <strain evidence="2">Expedition CK06-06</strain>
    </source>
</reference>
<accession>X0XVD8</accession>